<keyword evidence="1" id="KW-0812">Transmembrane</keyword>
<accession>B6U382</accession>
<dbReference type="GeneID" id="100278034"/>
<organism evidence="2">
    <name type="scientific">Zea mays</name>
    <name type="common">Maize</name>
    <dbReference type="NCBI Taxonomy" id="4577"/>
    <lineage>
        <taxon>Eukaryota</taxon>
        <taxon>Viridiplantae</taxon>
        <taxon>Streptophyta</taxon>
        <taxon>Embryophyta</taxon>
        <taxon>Tracheophyta</taxon>
        <taxon>Spermatophyta</taxon>
        <taxon>Magnoliopsida</taxon>
        <taxon>Liliopsida</taxon>
        <taxon>Poales</taxon>
        <taxon>Poaceae</taxon>
        <taxon>PACMAD clade</taxon>
        <taxon>Panicoideae</taxon>
        <taxon>Andropogonodae</taxon>
        <taxon>Andropogoneae</taxon>
        <taxon>Tripsacinae</taxon>
        <taxon>Zea</taxon>
    </lineage>
</organism>
<keyword evidence="1" id="KW-0472">Membrane</keyword>
<dbReference type="RefSeq" id="NP_001144916.1">
    <property type="nucleotide sequence ID" value="NM_001151444.2"/>
</dbReference>
<sequence length="181" mass="20187">MSERRRRDLGGASDGAPFARQRWFPDEGAVTMTPEARAPAVAQGAASGQRLVRRCRPKVCAMVEVPRVRTAATTPSRGRARRDCLQRRRPHEARVAPAVSVVAQGACCKGLWSARRFRRPSITNSSDLVVSVASSDDDLPQSFVSYMRLLGDHILGFFSLIMMYDVSIYATFYNDLYLARY</sequence>
<keyword evidence="1" id="KW-1133">Transmembrane helix</keyword>
<name>B6U382_MAIZE</name>
<proteinExistence type="evidence at transcript level"/>
<dbReference type="AlphaFoldDB" id="B6U382"/>
<protein>
    <submittedName>
        <fullName evidence="2">Uncharacterized protein</fullName>
    </submittedName>
</protein>
<dbReference type="EMBL" id="EU971697">
    <property type="protein sequence ID" value="ACG43815.1"/>
    <property type="molecule type" value="mRNA"/>
</dbReference>
<evidence type="ECO:0000256" key="1">
    <source>
        <dbReference type="SAM" id="Phobius"/>
    </source>
</evidence>
<evidence type="ECO:0000313" key="2">
    <source>
        <dbReference type="EMBL" id="ACG43815.1"/>
    </source>
</evidence>
<reference evidence="2" key="1">
    <citation type="journal article" date="2009" name="Plant Mol. Biol.">
        <title>Insights into corn genes derived from large-scale cDNA sequencing.</title>
        <authorList>
            <person name="Alexandrov N.N."/>
            <person name="Brover V.V."/>
            <person name="Freidin S."/>
            <person name="Troukhan M.E."/>
            <person name="Tatarinova T.V."/>
            <person name="Zhang H."/>
            <person name="Swaller T.J."/>
            <person name="Lu Y.P."/>
            <person name="Bouck J."/>
            <person name="Flavell R.B."/>
            <person name="Feldmann K.A."/>
        </authorList>
    </citation>
    <scope>NUCLEOTIDE SEQUENCE</scope>
</reference>
<dbReference type="KEGG" id="zma:100278034"/>
<dbReference type="HOGENOM" id="CLU_1491146_0_0_1"/>
<feature type="transmembrane region" description="Helical" evidence="1">
    <location>
        <begin position="154"/>
        <end position="172"/>
    </location>
</feature>